<evidence type="ECO:0000313" key="1">
    <source>
        <dbReference type="EMBL" id="MPM75715.1"/>
    </source>
</evidence>
<organism evidence="1">
    <name type="scientific">bioreactor metagenome</name>
    <dbReference type="NCBI Taxonomy" id="1076179"/>
    <lineage>
        <taxon>unclassified sequences</taxon>
        <taxon>metagenomes</taxon>
        <taxon>ecological metagenomes</taxon>
    </lineage>
</organism>
<comment type="caution">
    <text evidence="1">The sequence shown here is derived from an EMBL/GenBank/DDBJ whole genome shotgun (WGS) entry which is preliminary data.</text>
</comment>
<proteinExistence type="predicted"/>
<dbReference type="AlphaFoldDB" id="A0A645CFP3"/>
<gene>
    <name evidence="1" type="ORF">SDC9_122709</name>
</gene>
<dbReference type="EMBL" id="VSSQ01026811">
    <property type="protein sequence ID" value="MPM75715.1"/>
    <property type="molecule type" value="Genomic_DNA"/>
</dbReference>
<protein>
    <submittedName>
        <fullName evidence="1">Uncharacterized protein</fullName>
    </submittedName>
</protein>
<sequence length="313" mass="34360">MQQAGQKAALDCGQAGIRGRRGRFRGRGDRRFGLRKLLHNQPVLGCQRNRADAVKFREVDFNFRRHVFTFGFQQFVDCGCDQGMVQFGQSFGFQGGFEPILFAHQEINIFQQRRGALDLAPVAQKPFAAPVAAEAPVAVEIVEGIDRIAVFPGVAEDGGGEHAIRGAMELAEQFFADASLSVPVVTIGQCGADVADDGFHIVGMELEKSGFGQFVRGHGVKRREQFVRAVRLRILQNQNLPVGPYLGEIVQQRTVQLIVDDVILQPQSAVPVDSRIDFPVTQPEIPEGPEALGGGRHPDLIDQFVEIDECEGE</sequence>
<reference evidence="1" key="1">
    <citation type="submission" date="2019-08" db="EMBL/GenBank/DDBJ databases">
        <authorList>
            <person name="Kucharzyk K."/>
            <person name="Murdoch R.W."/>
            <person name="Higgins S."/>
            <person name="Loffler F."/>
        </authorList>
    </citation>
    <scope>NUCLEOTIDE SEQUENCE</scope>
</reference>
<accession>A0A645CFP3</accession>
<name>A0A645CFP3_9ZZZZ</name>